<accession>A0A0K2D169</accession>
<evidence type="ECO:0000313" key="1">
    <source>
        <dbReference type="EMBL" id="ALA13427.1"/>
    </source>
</evidence>
<proteinExistence type="predicted"/>
<organism evidence="1 2">
    <name type="scientific">Bacillus phage AvesoBmore</name>
    <dbReference type="NCBI Taxonomy" id="1698451"/>
    <lineage>
        <taxon>Viruses</taxon>
        <taxon>Duplodnaviria</taxon>
        <taxon>Heunggongvirae</taxon>
        <taxon>Uroviricota</taxon>
        <taxon>Caudoviricetes</taxon>
        <taxon>Herelleviridae</taxon>
        <taxon>Bastillevirinae</taxon>
        <taxon>Bequatrovirus</taxon>
        <taxon>Bequatrovirus avesobmore</taxon>
    </lineage>
</organism>
<protein>
    <submittedName>
        <fullName evidence="1">Uncharacterized protein</fullName>
    </submittedName>
</protein>
<dbReference type="RefSeq" id="YP_009206643.1">
    <property type="nucleotide sequence ID" value="NC_028887.1"/>
</dbReference>
<evidence type="ECO:0000313" key="2">
    <source>
        <dbReference type="Proteomes" id="UP000204647"/>
    </source>
</evidence>
<dbReference type="GeneID" id="26633026"/>
<dbReference type="KEGG" id="vg:26633026"/>
<gene>
    <name evidence="1" type="ORF">AVESOBMORE_288</name>
</gene>
<dbReference type="Proteomes" id="UP000204647">
    <property type="component" value="Segment"/>
</dbReference>
<keyword evidence="2" id="KW-1185">Reference proteome</keyword>
<dbReference type="EMBL" id="KT307976">
    <property type="protein sequence ID" value="ALA13427.1"/>
    <property type="molecule type" value="Genomic_DNA"/>
</dbReference>
<reference evidence="1 2" key="1">
    <citation type="journal article" date="2015" name="Genome Announc.">
        <title>Genome Sequences of Two Bacillus cereus Group Bacteriophages, Eyuki and AvesoBmore.</title>
        <authorList>
            <person name="Erill I."/>
            <person name="Caruso S.M."/>
        </authorList>
    </citation>
    <scope>NUCLEOTIDE SEQUENCE [LARGE SCALE GENOMIC DNA]</scope>
</reference>
<sequence length="57" mass="6709">MPRIDINETTCIHVDADYHMLKINQLKPLAKDGFDYSTIYLSREEIIKLAEQIKEEN</sequence>
<name>A0A0K2D169_9CAUD</name>